<keyword evidence="4" id="KW-0378">Hydrolase</keyword>
<evidence type="ECO:0000256" key="5">
    <source>
        <dbReference type="ARBA" id="ARBA00022833"/>
    </source>
</evidence>
<dbReference type="Gene3D" id="3.60.15.10">
    <property type="entry name" value="Ribonuclease Z/Hydroxyacylglutathione hydrolase-like"/>
    <property type="match status" value="1"/>
</dbReference>
<name>A0ABN1N8F8_9PSEU</name>
<dbReference type="SUPFAM" id="SSF56281">
    <property type="entry name" value="Metallo-hydrolase/oxidoreductase"/>
    <property type="match status" value="1"/>
</dbReference>
<keyword evidence="3" id="KW-0479">Metal-binding</keyword>
<organism evidence="7 8">
    <name type="scientific">Pseudonocardia zijingensis</name>
    <dbReference type="NCBI Taxonomy" id="153376"/>
    <lineage>
        <taxon>Bacteria</taxon>
        <taxon>Bacillati</taxon>
        <taxon>Actinomycetota</taxon>
        <taxon>Actinomycetes</taxon>
        <taxon>Pseudonocardiales</taxon>
        <taxon>Pseudonocardiaceae</taxon>
        <taxon>Pseudonocardia</taxon>
    </lineage>
</organism>
<comment type="caution">
    <text evidence="7">The sequence shown here is derived from an EMBL/GenBank/DDBJ whole genome shotgun (WGS) entry which is preliminary data.</text>
</comment>
<evidence type="ECO:0000256" key="4">
    <source>
        <dbReference type="ARBA" id="ARBA00022801"/>
    </source>
</evidence>
<sequence>MSLRIHALPAGTIRNFPVAAVRYLRGFGDFHDTPMIMFVITGGEFPIVVDSGTPEPDLVREHHGYDFVRPAAEDPAATLAGIGVDPADVRLVVHTHLHWDHCGNNHLFPNARFVVQKAELSYAVDPLEPSRVAFENTDAIAPPWAPVLNRFRTVDGDARLAPGVGVVALPGHTPGSQGVLVETGAGPHLLAGDTVDTHANWDGDERLSHIPSGSFVDLAAYMRSFATIERLGATVVPSHDAEVLEKGVFG</sequence>
<protein>
    <submittedName>
        <fullName evidence="7">N-acyl homoserine lactonase family protein</fullName>
    </submittedName>
</protein>
<evidence type="ECO:0000313" key="8">
    <source>
        <dbReference type="Proteomes" id="UP001499967"/>
    </source>
</evidence>
<dbReference type="SMART" id="SM00849">
    <property type="entry name" value="Lactamase_B"/>
    <property type="match status" value="1"/>
</dbReference>
<dbReference type="PANTHER" id="PTHR42978">
    <property type="entry name" value="QUORUM-QUENCHING LACTONASE YTNP-RELATED-RELATED"/>
    <property type="match status" value="1"/>
</dbReference>
<evidence type="ECO:0000256" key="1">
    <source>
        <dbReference type="ARBA" id="ARBA00001947"/>
    </source>
</evidence>
<dbReference type="CDD" id="cd07729">
    <property type="entry name" value="AHL_lactonase_MBL-fold"/>
    <property type="match status" value="1"/>
</dbReference>
<dbReference type="Pfam" id="PF00753">
    <property type="entry name" value="Lactamase_B"/>
    <property type="match status" value="1"/>
</dbReference>
<reference evidence="7 8" key="1">
    <citation type="journal article" date="2019" name="Int. J. Syst. Evol. Microbiol.">
        <title>The Global Catalogue of Microorganisms (GCM) 10K type strain sequencing project: providing services to taxonomists for standard genome sequencing and annotation.</title>
        <authorList>
            <consortium name="The Broad Institute Genomics Platform"/>
            <consortium name="The Broad Institute Genome Sequencing Center for Infectious Disease"/>
            <person name="Wu L."/>
            <person name="Ma J."/>
        </authorList>
    </citation>
    <scope>NUCLEOTIDE SEQUENCE [LARGE SCALE GENOMIC DNA]</scope>
    <source>
        <strain evidence="7 8">JCM 11117</strain>
    </source>
</reference>
<dbReference type="InterPro" id="IPR036866">
    <property type="entry name" value="RibonucZ/Hydroxyglut_hydro"/>
</dbReference>
<dbReference type="EMBL" id="BAAAHP010000181">
    <property type="protein sequence ID" value="GAA0897410.1"/>
    <property type="molecule type" value="Genomic_DNA"/>
</dbReference>
<dbReference type="RefSeq" id="WP_343944810.1">
    <property type="nucleotide sequence ID" value="NZ_BAAAHP010000181.1"/>
</dbReference>
<dbReference type="Proteomes" id="UP001499967">
    <property type="component" value="Unassembled WGS sequence"/>
</dbReference>
<gene>
    <name evidence="7" type="ORF">GCM10009559_58020</name>
</gene>
<dbReference type="InterPro" id="IPR051013">
    <property type="entry name" value="MBL_superfamily_lactonases"/>
</dbReference>
<evidence type="ECO:0000259" key="6">
    <source>
        <dbReference type="SMART" id="SM00849"/>
    </source>
</evidence>
<evidence type="ECO:0000256" key="2">
    <source>
        <dbReference type="ARBA" id="ARBA00007749"/>
    </source>
</evidence>
<dbReference type="PANTHER" id="PTHR42978:SF7">
    <property type="entry name" value="METALLO-HYDROLASE RV2300C-RELATED"/>
    <property type="match status" value="1"/>
</dbReference>
<keyword evidence="8" id="KW-1185">Reference proteome</keyword>
<feature type="domain" description="Metallo-beta-lactamase" evidence="6">
    <location>
        <begin position="34"/>
        <end position="239"/>
    </location>
</feature>
<comment type="similarity">
    <text evidence="2">Belongs to the metallo-beta-lactamase superfamily.</text>
</comment>
<proteinExistence type="inferred from homology"/>
<accession>A0ABN1N8F8</accession>
<keyword evidence="5" id="KW-0862">Zinc</keyword>
<evidence type="ECO:0000256" key="3">
    <source>
        <dbReference type="ARBA" id="ARBA00022723"/>
    </source>
</evidence>
<comment type="cofactor">
    <cofactor evidence="1">
        <name>Zn(2+)</name>
        <dbReference type="ChEBI" id="CHEBI:29105"/>
    </cofactor>
</comment>
<dbReference type="InterPro" id="IPR001279">
    <property type="entry name" value="Metallo-B-lactamas"/>
</dbReference>
<evidence type="ECO:0000313" key="7">
    <source>
        <dbReference type="EMBL" id="GAA0897410.1"/>
    </source>
</evidence>